<dbReference type="EMBL" id="VSTH01000184">
    <property type="protein sequence ID" value="TYO61381.1"/>
    <property type="molecule type" value="Genomic_DNA"/>
</dbReference>
<dbReference type="Proteomes" id="UP000324797">
    <property type="component" value="Unassembled WGS sequence"/>
</dbReference>
<dbReference type="PANTHER" id="PTHR43856">
    <property type="entry name" value="CARDIOLIPIN HYDROLASE"/>
    <property type="match status" value="1"/>
</dbReference>
<gene>
    <name evidence="13" type="ORF">FXV83_38360</name>
</gene>
<comment type="caution">
    <text evidence="13">The sequence shown here is derived from an EMBL/GenBank/DDBJ whole genome shotgun (WGS) entry which is preliminary data.</text>
</comment>
<dbReference type="PROSITE" id="PS50035">
    <property type="entry name" value="PLD"/>
    <property type="match status" value="1"/>
</dbReference>
<protein>
    <recommendedName>
        <fullName evidence="6">Phospholipase D</fullName>
        <ecNumber evidence="5">3.1.4.4</ecNumber>
    </recommendedName>
    <alternativeName>
        <fullName evidence="11">Choline phosphatase</fullName>
    </alternativeName>
</protein>
<evidence type="ECO:0000256" key="4">
    <source>
        <dbReference type="ARBA" id="ARBA00008664"/>
    </source>
</evidence>
<evidence type="ECO:0000256" key="10">
    <source>
        <dbReference type="ARBA" id="ARBA00023098"/>
    </source>
</evidence>
<sequence>MGITITVHANQDDALIAWRPDAWADDWVGFMLEIQDTMTGETRVINNRIPAKVGEGAVPPEGISSDRSPLLRCIWTDHRVDNADQVEYRVTPMRKSGSEFAVVSEAASDWTPPVSPTADAGDGVSAYFNRGTIMSQIVSRFVGDDISVATLKRFKARLSTPGFPARRYLSGHARHEILSYLADADRRGNEIYAALYELNDQELIDALKAFGSRGNVIVGNGSSTKAGVVDELAGAELTVHERDLSRAGRSSPSVHNKFVVEGNPRTGKAVRVLTGSTNWTTTGLCTQLNNVFVTERPKIAERFVKQWHDLVGAGDDMPDELKRENARWTTDGPVSVAFAATSGEAEFKPVKKLIDEAEDGLFFLMFTPGQSPLLDALLIRSQGSVGPYVRGVVSDVRETANGTIIAHGARVIRRGEEKQFRDSTLLPDGLPQDNLPSWAKEEFNRRMFFPAGLNAIVHSKVIVVDPFSANCAVVTGSHNFSDSASKSNDENIVIVRGNRLLAQAYAVHIQGVYDHYSWRAFLGEGGNPDILFQSLKEWKAGGSRERDLAFWLR</sequence>
<keyword evidence="10" id="KW-0443">Lipid metabolism</keyword>
<keyword evidence="14" id="KW-1185">Reference proteome</keyword>
<keyword evidence="9" id="KW-0442">Lipid degradation</keyword>
<dbReference type="Gene3D" id="3.30.870.10">
    <property type="entry name" value="Endonuclease Chain A"/>
    <property type="match status" value="2"/>
</dbReference>
<dbReference type="AlphaFoldDB" id="A0A5S4YAD6"/>
<organism evidence="13 14">
    <name type="scientific">Bradyrhizobium hipponense</name>
    <dbReference type="NCBI Taxonomy" id="2605638"/>
    <lineage>
        <taxon>Bacteria</taxon>
        <taxon>Pseudomonadati</taxon>
        <taxon>Pseudomonadota</taxon>
        <taxon>Alphaproteobacteria</taxon>
        <taxon>Hyphomicrobiales</taxon>
        <taxon>Nitrobacteraceae</taxon>
        <taxon>Bradyrhizobium</taxon>
    </lineage>
</organism>
<comment type="similarity">
    <text evidence="4">Belongs to the phospholipase D family.</text>
</comment>
<comment type="function">
    <text evidence="2">Could be a virulence factor.</text>
</comment>
<evidence type="ECO:0000256" key="6">
    <source>
        <dbReference type="ARBA" id="ARBA00018392"/>
    </source>
</evidence>
<dbReference type="GO" id="GO:0006793">
    <property type="term" value="P:phosphorus metabolic process"/>
    <property type="evidence" value="ECO:0007669"/>
    <property type="project" value="UniProtKB-ARBA"/>
</dbReference>
<dbReference type="EC" id="3.1.4.4" evidence="5"/>
<name>A0A5S4YAD6_9BRAD</name>
<dbReference type="InterPro" id="IPR001736">
    <property type="entry name" value="PLipase_D/transphosphatidylase"/>
</dbReference>
<dbReference type="GO" id="GO:0004630">
    <property type="term" value="F:phospholipase D activity"/>
    <property type="evidence" value="ECO:0007669"/>
    <property type="project" value="UniProtKB-EC"/>
</dbReference>
<evidence type="ECO:0000256" key="11">
    <source>
        <dbReference type="ARBA" id="ARBA00029594"/>
    </source>
</evidence>
<comment type="catalytic activity">
    <reaction evidence="1">
        <text>a 1,2-diacyl-sn-glycero-3-phosphocholine + H2O = a 1,2-diacyl-sn-glycero-3-phosphate + choline + H(+)</text>
        <dbReference type="Rhea" id="RHEA:14445"/>
        <dbReference type="ChEBI" id="CHEBI:15354"/>
        <dbReference type="ChEBI" id="CHEBI:15377"/>
        <dbReference type="ChEBI" id="CHEBI:15378"/>
        <dbReference type="ChEBI" id="CHEBI:57643"/>
        <dbReference type="ChEBI" id="CHEBI:58608"/>
        <dbReference type="EC" id="3.1.4.4"/>
    </reaction>
</comment>
<dbReference type="Pfam" id="PF13091">
    <property type="entry name" value="PLDc_2"/>
    <property type="match status" value="2"/>
</dbReference>
<evidence type="ECO:0000256" key="1">
    <source>
        <dbReference type="ARBA" id="ARBA00000798"/>
    </source>
</evidence>
<reference evidence="13 14" key="1">
    <citation type="submission" date="2019-08" db="EMBL/GenBank/DDBJ databases">
        <title>Bradyrhizobium hipponensis sp. nov., a rhizobium isolated from a Lupinus angustifolius root nodule in Tunisia.</title>
        <authorList>
            <person name="Off K."/>
            <person name="Rejili M."/>
            <person name="Mars M."/>
            <person name="Brachmann A."/>
            <person name="Marin M."/>
        </authorList>
    </citation>
    <scope>NUCLEOTIDE SEQUENCE [LARGE SCALE GENOMIC DNA]</scope>
    <source>
        <strain evidence="14">aSej3</strain>
    </source>
</reference>
<dbReference type="InterPro" id="IPR025202">
    <property type="entry name" value="PLD-like_dom"/>
</dbReference>
<dbReference type="CDD" id="cd09172">
    <property type="entry name" value="PLDc_Nuc_like_unchar1_1"/>
    <property type="match status" value="1"/>
</dbReference>
<dbReference type="GO" id="GO:0016042">
    <property type="term" value="P:lipid catabolic process"/>
    <property type="evidence" value="ECO:0007669"/>
    <property type="project" value="UniProtKB-KW"/>
</dbReference>
<evidence type="ECO:0000313" key="13">
    <source>
        <dbReference type="EMBL" id="TYO61381.1"/>
    </source>
</evidence>
<evidence type="ECO:0000256" key="8">
    <source>
        <dbReference type="ARBA" id="ARBA00022801"/>
    </source>
</evidence>
<keyword evidence="7" id="KW-0964">Secreted</keyword>
<dbReference type="GO" id="GO:0016891">
    <property type="term" value="F:RNA endonuclease activity producing 5'-phosphomonoesters, hydrolytic mechanism"/>
    <property type="evidence" value="ECO:0007669"/>
    <property type="project" value="TreeGrafter"/>
</dbReference>
<evidence type="ECO:0000256" key="2">
    <source>
        <dbReference type="ARBA" id="ARBA00003145"/>
    </source>
</evidence>
<evidence type="ECO:0000256" key="5">
    <source>
        <dbReference type="ARBA" id="ARBA00012027"/>
    </source>
</evidence>
<evidence type="ECO:0000256" key="9">
    <source>
        <dbReference type="ARBA" id="ARBA00022963"/>
    </source>
</evidence>
<dbReference type="InterPro" id="IPR051406">
    <property type="entry name" value="PLD_domain"/>
</dbReference>
<dbReference type="SUPFAM" id="SSF56024">
    <property type="entry name" value="Phospholipase D/nuclease"/>
    <property type="match status" value="2"/>
</dbReference>
<accession>A0A5S4YAD6</accession>
<dbReference type="GO" id="GO:0005576">
    <property type="term" value="C:extracellular region"/>
    <property type="evidence" value="ECO:0007669"/>
    <property type="project" value="UniProtKB-SubCell"/>
</dbReference>
<keyword evidence="8" id="KW-0378">Hydrolase</keyword>
<evidence type="ECO:0000259" key="12">
    <source>
        <dbReference type="PROSITE" id="PS50035"/>
    </source>
</evidence>
<feature type="domain" description="PLD phosphodiesterase" evidence="12">
    <location>
        <begin position="453"/>
        <end position="484"/>
    </location>
</feature>
<evidence type="ECO:0000256" key="3">
    <source>
        <dbReference type="ARBA" id="ARBA00004613"/>
    </source>
</evidence>
<dbReference type="RefSeq" id="WP_148745111.1">
    <property type="nucleotide sequence ID" value="NZ_VSTH01000184.1"/>
</dbReference>
<evidence type="ECO:0000256" key="7">
    <source>
        <dbReference type="ARBA" id="ARBA00022525"/>
    </source>
</evidence>
<comment type="subcellular location">
    <subcellularLocation>
        <location evidence="3">Secreted</location>
    </subcellularLocation>
</comment>
<proteinExistence type="inferred from homology"/>
<evidence type="ECO:0000313" key="14">
    <source>
        <dbReference type="Proteomes" id="UP000324797"/>
    </source>
</evidence>
<dbReference type="PANTHER" id="PTHR43856:SF1">
    <property type="entry name" value="MITOCHONDRIAL CARDIOLIPIN HYDROLASE"/>
    <property type="match status" value="1"/>
</dbReference>